<gene>
    <name evidence="2" type="ORF">C7M51_00841</name>
</gene>
<evidence type="ECO:0000313" key="2">
    <source>
        <dbReference type="EMBL" id="QHM70565.1"/>
    </source>
</evidence>
<reference evidence="2 3" key="1">
    <citation type="submission" date="2018-03" db="EMBL/GenBank/DDBJ databases">
        <title>Pantoea intestinalis SRCM103226 isolated form the mealworm.</title>
        <authorList>
            <person name="Jeong D.-Y."/>
            <person name="Kim J.W."/>
        </authorList>
    </citation>
    <scope>NUCLEOTIDE SEQUENCE [LARGE SCALE GENOMIC DNA]</scope>
    <source>
        <strain evidence="2 3">SRCM103226</strain>
    </source>
</reference>
<dbReference type="KEGG" id="mint:C7M51_00841"/>
<sequence>MLRAAPLFISLLLVAPGLMADCLSGAEIMLFGQISYAKRQPSLWRPDGKHPYQKDNVYNDWGIHYSNRCWLVENKLDAQVSLYALAYQPYRKPKEFEKDEHRARGLIDRLSLSWTFSEKVSLEAGKLKNRSGLFYLKSPANLLNNYDSGFKASGIYDPAIKPIYREAFWGWRLTEETSEYALAFTVAPRLTHVTRRYMSSGNWSAIERANASERYLLRYTDYRSVSHTPTVSMSLGESRSLAVADSFYLTPQFAITTELAWHAQQQWRHLDNDKALQVQHYRFPSSLYRRSNKNGMEAALGGQYTTDNFSLVGMEYYFQSEGYSRSAWRKQTQLIRFLNRRTGYAPLDRAFDAWQYLMAAEIDNVANRGQLQGRHYIHAFATFRLGDRSSLQPYGVMNMQDRSLALGIHYNKPLAQLDEKMEIYTGIYRSQGNRDSEFGLFGKTTGVYSGIKYYF</sequence>
<evidence type="ECO:0000256" key="1">
    <source>
        <dbReference type="SAM" id="SignalP"/>
    </source>
</evidence>
<dbReference type="EMBL" id="CP028271">
    <property type="protein sequence ID" value="QHM70565.1"/>
    <property type="molecule type" value="Genomic_DNA"/>
</dbReference>
<keyword evidence="1" id="KW-0732">Signal</keyword>
<evidence type="ECO:0000313" key="3">
    <source>
        <dbReference type="Proteomes" id="UP000464053"/>
    </source>
</evidence>
<dbReference type="RefSeq" id="WP_244323793.1">
    <property type="nucleotide sequence ID" value="NZ_CP028271.1"/>
</dbReference>
<proteinExistence type="predicted"/>
<organism evidence="2 3">
    <name type="scientific">Mixta intestinalis</name>
    <dbReference type="NCBI Taxonomy" id="1615494"/>
    <lineage>
        <taxon>Bacteria</taxon>
        <taxon>Pseudomonadati</taxon>
        <taxon>Pseudomonadota</taxon>
        <taxon>Gammaproteobacteria</taxon>
        <taxon>Enterobacterales</taxon>
        <taxon>Erwiniaceae</taxon>
        <taxon>Mixta</taxon>
    </lineage>
</organism>
<keyword evidence="3" id="KW-1185">Reference proteome</keyword>
<dbReference type="AlphaFoldDB" id="A0A6P1PXX3"/>
<accession>A0A6P1PXX3</accession>
<dbReference type="Proteomes" id="UP000464053">
    <property type="component" value="Chromosome"/>
</dbReference>
<name>A0A6P1PXX3_9GAMM</name>
<protein>
    <submittedName>
        <fullName evidence="2">Uncharacterized protein</fullName>
    </submittedName>
</protein>
<feature type="signal peptide" evidence="1">
    <location>
        <begin position="1"/>
        <end position="20"/>
    </location>
</feature>
<feature type="chain" id="PRO_5026892252" evidence="1">
    <location>
        <begin position="21"/>
        <end position="455"/>
    </location>
</feature>